<dbReference type="OrthoDB" id="77251at2759"/>
<evidence type="ECO:0000256" key="4">
    <source>
        <dbReference type="RuleBase" id="RU000647"/>
    </source>
</evidence>
<evidence type="ECO:0000256" key="3">
    <source>
        <dbReference type="ARBA" id="ARBA00072052"/>
    </source>
</evidence>
<dbReference type="AlphaFoldDB" id="A0A1E4T870"/>
<feature type="region of interest" description="Disordered" evidence="5">
    <location>
        <begin position="344"/>
        <end position="386"/>
    </location>
</feature>
<name>A0A1E4T870_9ASCO</name>
<dbReference type="Pfam" id="PF01213">
    <property type="entry name" value="CAP_N-CM"/>
    <property type="match status" value="1"/>
</dbReference>
<feature type="domain" description="C-CAP/cofactor C-like" evidence="6">
    <location>
        <begin position="378"/>
        <end position="528"/>
    </location>
</feature>
<dbReference type="EMBL" id="KV453847">
    <property type="protein sequence ID" value="ODV87939.1"/>
    <property type="molecule type" value="Genomic_DNA"/>
</dbReference>
<dbReference type="GO" id="GO:0007015">
    <property type="term" value="P:actin filament organization"/>
    <property type="evidence" value="ECO:0007669"/>
    <property type="project" value="TreeGrafter"/>
</dbReference>
<dbReference type="InterPro" id="IPR006599">
    <property type="entry name" value="CARP_motif"/>
</dbReference>
<dbReference type="SUPFAM" id="SSF101278">
    <property type="entry name" value="N-terminal domain of adenylylcyclase associated protein, CAP"/>
    <property type="match status" value="1"/>
</dbReference>
<dbReference type="Gene3D" id="2.160.20.70">
    <property type="match status" value="1"/>
</dbReference>
<dbReference type="Pfam" id="PF08603">
    <property type="entry name" value="CAP_C"/>
    <property type="match status" value="1"/>
</dbReference>
<evidence type="ECO:0000259" key="6">
    <source>
        <dbReference type="PROSITE" id="PS51329"/>
    </source>
</evidence>
<dbReference type="PANTHER" id="PTHR10652:SF0">
    <property type="entry name" value="ADENYLYL CYCLASE-ASSOCIATED PROTEIN"/>
    <property type="match status" value="1"/>
</dbReference>
<evidence type="ECO:0000256" key="1">
    <source>
        <dbReference type="ARBA" id="ARBA00007659"/>
    </source>
</evidence>
<dbReference type="STRING" id="983967.A0A1E4T870"/>
<dbReference type="InterPro" id="IPR013992">
    <property type="entry name" value="Adenylate_cyclase-assoc_CAP_N"/>
</dbReference>
<dbReference type="Proteomes" id="UP000094801">
    <property type="component" value="Unassembled WGS sequence"/>
</dbReference>
<evidence type="ECO:0000256" key="5">
    <source>
        <dbReference type="SAM" id="MobiDB-lite"/>
    </source>
</evidence>
<dbReference type="SUPFAM" id="SSF69340">
    <property type="entry name" value="C-terminal domain of adenylylcyclase associated protein"/>
    <property type="match status" value="1"/>
</dbReference>
<dbReference type="FunFam" id="1.25.40.330:FF:000001">
    <property type="entry name" value="Adenylyl cyclase-associated protein"/>
    <property type="match status" value="1"/>
</dbReference>
<dbReference type="GO" id="GO:0005737">
    <property type="term" value="C:cytoplasm"/>
    <property type="evidence" value="ECO:0007669"/>
    <property type="project" value="TreeGrafter"/>
</dbReference>
<organism evidence="7 8">
    <name type="scientific">[Candida] arabinofermentans NRRL YB-2248</name>
    <dbReference type="NCBI Taxonomy" id="983967"/>
    <lineage>
        <taxon>Eukaryota</taxon>
        <taxon>Fungi</taxon>
        <taxon>Dikarya</taxon>
        <taxon>Ascomycota</taxon>
        <taxon>Saccharomycotina</taxon>
        <taxon>Pichiomycetes</taxon>
        <taxon>Pichiales</taxon>
        <taxon>Pichiaceae</taxon>
        <taxon>Ogataea</taxon>
        <taxon>Ogataea/Candida clade</taxon>
    </lineage>
</organism>
<dbReference type="InterPro" id="IPR036222">
    <property type="entry name" value="CAP_N_sf"/>
</dbReference>
<dbReference type="Gene3D" id="1.25.40.330">
    <property type="entry name" value="Adenylate cyclase-associated CAP, N-terminal domain"/>
    <property type="match status" value="1"/>
</dbReference>
<dbReference type="Pfam" id="PF21938">
    <property type="entry name" value="CAP_N"/>
    <property type="match status" value="1"/>
</dbReference>
<dbReference type="InterPro" id="IPR001837">
    <property type="entry name" value="Adenylate_cyclase-assoc_CAP"/>
</dbReference>
<comment type="similarity">
    <text evidence="1 4">Belongs to the CAP family.</text>
</comment>
<dbReference type="PROSITE" id="PS51329">
    <property type="entry name" value="C_CAP_COFACTOR_C"/>
    <property type="match status" value="1"/>
</dbReference>
<accession>A0A1E4T870</accession>
<keyword evidence="8" id="KW-1185">Reference proteome</keyword>
<dbReference type="PROSITE" id="PS01088">
    <property type="entry name" value="CAP_1"/>
    <property type="match status" value="1"/>
</dbReference>
<proteinExistence type="inferred from homology"/>
<feature type="region of interest" description="Disordered" evidence="5">
    <location>
        <begin position="276"/>
        <end position="312"/>
    </location>
</feature>
<feature type="compositionally biased region" description="Low complexity" evidence="5">
    <location>
        <begin position="276"/>
        <end position="286"/>
    </location>
</feature>
<dbReference type="GO" id="GO:0008179">
    <property type="term" value="F:adenylate cyclase binding"/>
    <property type="evidence" value="ECO:0007669"/>
    <property type="project" value="TreeGrafter"/>
</dbReference>
<sequence>MSNESFSIHGYNLVTLLKRLEAATSRLEDVTIFQEGATAASSGAPAGSAIEGSTSKEIATPDADAIAATAAPTAAAPAPTTAPTAAIEEDPKSIVEFDRFIGEFIDPFVEVSKKLDPIVTEQAELFKKAILEERKFLLAASKSQAVELSDPAFQEAIQPINEIIMKIVEIKDKNRSSKFFNNLNTVAEGIPALGWICVSTPVSYIPDFKDSAQFWSNRILKEFKDTNPDQVSWAQNFSKIFDGLKVYAKEFHTTGPTFNPKGGSLVDALKGVSAPSAPVAPATTAGGPPPPPPPPPPPASVYEVKSAEEEEKPTGMNAIFSALNQGEAITSGLRKVDKSEMTHKNPALRAGSSVPAEPTQKKGSPVPPKKPSSLTNKPAKKAPKKELQDTKWVIANFENESEMITIEAEMHQSVFIANCSSCVIQIKGKANAISINDCKKIGIVIEKAISGVDVIKSSSFELQVMDNVPMISIDQSDSGSIYLSATSLSTAIFTSSTTALNINIPEGDDMKEMAVPEQFQHTVDPATGKLVSTIVEHAG</sequence>
<reference evidence="8" key="1">
    <citation type="submission" date="2016-04" db="EMBL/GenBank/DDBJ databases">
        <title>Comparative genomics of biotechnologically important yeasts.</title>
        <authorList>
            <consortium name="DOE Joint Genome Institute"/>
            <person name="Riley R."/>
            <person name="Haridas S."/>
            <person name="Wolfe K.H."/>
            <person name="Lopes M.R."/>
            <person name="Hittinger C.T."/>
            <person name="Goker M."/>
            <person name="Salamov A."/>
            <person name="Wisecaver J."/>
            <person name="Long T.M."/>
            <person name="Aerts A.L."/>
            <person name="Barry K."/>
            <person name="Choi C."/>
            <person name="Clum A."/>
            <person name="Coughlan A.Y."/>
            <person name="Deshpande S."/>
            <person name="Douglass A.P."/>
            <person name="Hanson S.J."/>
            <person name="Klenk H.-P."/>
            <person name="Labutti K."/>
            <person name="Lapidus A."/>
            <person name="Lindquist E."/>
            <person name="Lipzen A."/>
            <person name="Meier-Kolthoff J.P."/>
            <person name="Ohm R.A."/>
            <person name="Otillar R.P."/>
            <person name="Pangilinan J."/>
            <person name="Peng Y."/>
            <person name="Rokas A."/>
            <person name="Rosa C.A."/>
            <person name="Scheuner C."/>
            <person name="Sibirny A.A."/>
            <person name="Slot J.C."/>
            <person name="Stielow J.B."/>
            <person name="Sun H."/>
            <person name="Kurtzman C.P."/>
            <person name="Blackwell M."/>
            <person name="Grigoriev I.V."/>
            <person name="Jeffries T.W."/>
        </authorList>
    </citation>
    <scope>NUCLEOTIDE SEQUENCE [LARGE SCALE GENOMIC DNA]</scope>
    <source>
        <strain evidence="8">NRRL YB-2248</strain>
    </source>
</reference>
<dbReference type="InterPro" id="IPR036223">
    <property type="entry name" value="CAP_C_sf"/>
</dbReference>
<dbReference type="PANTHER" id="PTHR10652">
    <property type="entry name" value="ADENYLYL CYCLASE-ASSOCIATED PROTEIN"/>
    <property type="match status" value="1"/>
</dbReference>
<feature type="compositionally biased region" description="Pro residues" evidence="5">
    <location>
        <begin position="287"/>
        <end position="299"/>
    </location>
</feature>
<dbReference type="InterPro" id="IPR017901">
    <property type="entry name" value="C-CAP_CF_C-like"/>
</dbReference>
<evidence type="ECO:0000313" key="8">
    <source>
        <dbReference type="Proteomes" id="UP000094801"/>
    </source>
</evidence>
<gene>
    <name evidence="7" type="ORF">CANARDRAFT_26116</name>
</gene>
<dbReference type="InterPro" id="IPR016098">
    <property type="entry name" value="CAP/MinC_C"/>
</dbReference>
<dbReference type="InterPro" id="IPR013912">
    <property type="entry name" value="Adenylate_cyclase-assoc_CAP_C"/>
</dbReference>
<protein>
    <recommendedName>
        <fullName evidence="3 4">Adenylyl cyclase-associated protein</fullName>
    </recommendedName>
</protein>
<dbReference type="InterPro" id="IPR053950">
    <property type="entry name" value="CAP_N"/>
</dbReference>
<comment type="function">
    <text evidence="2">The N-terminal domain binds to adenylyl cyclase, thereby enabling adenylyl cyclase to be activated by upstream regulatory signals, such as Ras. The C-terminal domain is required for normal cellular morphology and growth control.</text>
</comment>
<dbReference type="GO" id="GO:0003779">
    <property type="term" value="F:actin binding"/>
    <property type="evidence" value="ECO:0007669"/>
    <property type="project" value="InterPro"/>
</dbReference>
<dbReference type="InterPro" id="IPR018106">
    <property type="entry name" value="CAP_CS_N"/>
</dbReference>
<evidence type="ECO:0000256" key="2">
    <source>
        <dbReference type="ARBA" id="ARBA00054756"/>
    </source>
</evidence>
<dbReference type="SMART" id="SM00673">
    <property type="entry name" value="CARP"/>
    <property type="match status" value="2"/>
</dbReference>
<dbReference type="GO" id="GO:0019933">
    <property type="term" value="P:cAMP-mediated signaling"/>
    <property type="evidence" value="ECO:0007669"/>
    <property type="project" value="TreeGrafter"/>
</dbReference>
<evidence type="ECO:0000313" key="7">
    <source>
        <dbReference type="EMBL" id="ODV87939.1"/>
    </source>
</evidence>